<evidence type="ECO:0000313" key="3">
    <source>
        <dbReference type="WBParaSite" id="TASK_0000047601-mRNA-1"/>
    </source>
</evidence>
<keyword evidence="2" id="KW-1185">Reference proteome</keyword>
<evidence type="ECO:0000313" key="1">
    <source>
        <dbReference type="EMBL" id="VDK21028.1"/>
    </source>
</evidence>
<dbReference type="Proteomes" id="UP000282613">
    <property type="component" value="Unassembled WGS sequence"/>
</dbReference>
<reference evidence="1 2" key="2">
    <citation type="submission" date="2018-11" db="EMBL/GenBank/DDBJ databases">
        <authorList>
            <consortium name="Pathogen Informatics"/>
        </authorList>
    </citation>
    <scope>NUCLEOTIDE SEQUENCE [LARGE SCALE GENOMIC DNA]</scope>
</reference>
<organism evidence="3">
    <name type="scientific">Taenia asiatica</name>
    <name type="common">Asian tapeworm</name>
    <dbReference type="NCBI Taxonomy" id="60517"/>
    <lineage>
        <taxon>Eukaryota</taxon>
        <taxon>Metazoa</taxon>
        <taxon>Spiralia</taxon>
        <taxon>Lophotrochozoa</taxon>
        <taxon>Platyhelminthes</taxon>
        <taxon>Cestoda</taxon>
        <taxon>Eucestoda</taxon>
        <taxon>Cyclophyllidea</taxon>
        <taxon>Taeniidae</taxon>
        <taxon>Taenia</taxon>
    </lineage>
</organism>
<protein>
    <submittedName>
        <fullName evidence="3">Velvet domain-containing protein</fullName>
    </submittedName>
</protein>
<name>A0A0R3VTC1_TAEAS</name>
<reference evidence="3" key="1">
    <citation type="submission" date="2017-02" db="UniProtKB">
        <authorList>
            <consortium name="WormBaseParasite"/>
        </authorList>
    </citation>
    <scope>IDENTIFICATION</scope>
</reference>
<dbReference type="EMBL" id="UYRS01000060">
    <property type="protein sequence ID" value="VDK21028.1"/>
    <property type="molecule type" value="Genomic_DNA"/>
</dbReference>
<proteinExistence type="predicted"/>
<gene>
    <name evidence="1" type="ORF">TASK_LOCUS477</name>
</gene>
<dbReference type="WBParaSite" id="TASK_0000047601-mRNA-1">
    <property type="protein sequence ID" value="TASK_0000047601-mRNA-1"/>
    <property type="gene ID" value="TASK_0000047601"/>
</dbReference>
<dbReference type="AlphaFoldDB" id="A0A0R3VTC1"/>
<sequence length="437" mass="47969">MDVCGTLNCCKLSDGDDLGCDGARLIVEVISMSLVEKWLAIVQLNKGGVPMRIAHGPSSRRGGLQFVLFGVTRANDEDLLCGLSIQTPVIKPAGTIHDVRFGDKHDLDKSLPMSQPARGNAEMDTTHSEHLGSDEASLQRCRGCIQCNPHDTTTHSICAVTIVEMGAQDNRPSHAYTLHCSASTLVHTILQHPRRTNCYSSAKGHLSSQHEEPATFSLPIQSKVGQWCLQDVAKAETAICWWIRVEGMALFNNVSCTSLQPELTAEVGEHISPKQLKYTVLVGFESSICPTTCDLQHSPQLKQTRRVLQSSRRLHYPPHLTGHLEDHPDNDDSVAVVSNYLGAAAVNGISSLFPRLVQPSCKSLLRQPTAQLAPPSQTFHTSFSSPNSALLMRDACFVNTTQPQFPRSHPPNPLPTSLHREWQTTMLGRHRLETLPP</sequence>
<accession>A0A0R3VTC1</accession>
<evidence type="ECO:0000313" key="2">
    <source>
        <dbReference type="Proteomes" id="UP000282613"/>
    </source>
</evidence>